<evidence type="ECO:0000313" key="3">
    <source>
        <dbReference type="Proteomes" id="UP000823388"/>
    </source>
</evidence>
<feature type="compositionally biased region" description="Basic and acidic residues" evidence="1">
    <location>
        <begin position="158"/>
        <end position="167"/>
    </location>
</feature>
<sequence>MRDDEQSRRHKSSRTPRARDLAVAAELVQEEHAVDGQRLVRVQLQLRGWVGGELRNRRLREPAKARRRSPVRRSTSRSGPAAVDPDLGRTEIGVRVDGDGLQERTADAVREGDGGGGSVETGGGAGGGRWRWIWGDGRRGRGGGCGTGSAGGGRRRGRGADAGRAAREGGGCGTGGAGGGRTEQ</sequence>
<feature type="region of interest" description="Disordered" evidence="1">
    <location>
        <begin position="60"/>
        <end position="184"/>
    </location>
</feature>
<organism evidence="2 3">
    <name type="scientific">Panicum virgatum</name>
    <name type="common">Blackwell switchgrass</name>
    <dbReference type="NCBI Taxonomy" id="38727"/>
    <lineage>
        <taxon>Eukaryota</taxon>
        <taxon>Viridiplantae</taxon>
        <taxon>Streptophyta</taxon>
        <taxon>Embryophyta</taxon>
        <taxon>Tracheophyta</taxon>
        <taxon>Spermatophyta</taxon>
        <taxon>Magnoliopsida</taxon>
        <taxon>Liliopsida</taxon>
        <taxon>Poales</taxon>
        <taxon>Poaceae</taxon>
        <taxon>PACMAD clade</taxon>
        <taxon>Panicoideae</taxon>
        <taxon>Panicodae</taxon>
        <taxon>Paniceae</taxon>
        <taxon>Panicinae</taxon>
        <taxon>Panicum</taxon>
        <taxon>Panicum sect. Hiantes</taxon>
    </lineage>
</organism>
<accession>A0A8T0W1Y5</accession>
<dbReference type="Proteomes" id="UP000823388">
    <property type="component" value="Chromosome 2K"/>
</dbReference>
<reference evidence="2" key="1">
    <citation type="submission" date="2020-05" db="EMBL/GenBank/DDBJ databases">
        <title>WGS assembly of Panicum virgatum.</title>
        <authorList>
            <person name="Lovell J.T."/>
            <person name="Jenkins J."/>
            <person name="Shu S."/>
            <person name="Juenger T.E."/>
            <person name="Schmutz J."/>
        </authorList>
    </citation>
    <scope>NUCLEOTIDE SEQUENCE</scope>
    <source>
        <strain evidence="2">AP13</strain>
    </source>
</reference>
<feature type="compositionally biased region" description="Gly residues" evidence="1">
    <location>
        <begin position="114"/>
        <end position="129"/>
    </location>
</feature>
<gene>
    <name evidence="2" type="ORF">PVAP13_2KG035916</name>
</gene>
<comment type="caution">
    <text evidence="2">The sequence shown here is derived from an EMBL/GenBank/DDBJ whole genome shotgun (WGS) entry which is preliminary data.</text>
</comment>
<feature type="compositionally biased region" description="Gly residues" evidence="1">
    <location>
        <begin position="142"/>
        <end position="152"/>
    </location>
</feature>
<feature type="compositionally biased region" description="Basic and acidic residues" evidence="1">
    <location>
        <begin position="86"/>
        <end position="113"/>
    </location>
</feature>
<dbReference type="AlphaFoldDB" id="A0A8T0W1Y5"/>
<proteinExistence type="predicted"/>
<evidence type="ECO:0000256" key="1">
    <source>
        <dbReference type="SAM" id="MobiDB-lite"/>
    </source>
</evidence>
<evidence type="ECO:0000313" key="2">
    <source>
        <dbReference type="EMBL" id="KAG2639956.1"/>
    </source>
</evidence>
<feature type="compositionally biased region" description="Basic residues" evidence="1">
    <location>
        <begin position="65"/>
        <end position="75"/>
    </location>
</feature>
<dbReference type="EMBL" id="CM029039">
    <property type="protein sequence ID" value="KAG2639956.1"/>
    <property type="molecule type" value="Genomic_DNA"/>
</dbReference>
<protein>
    <submittedName>
        <fullName evidence="2">Uncharacterized protein</fullName>
    </submittedName>
</protein>
<keyword evidence="3" id="KW-1185">Reference proteome</keyword>
<name>A0A8T0W1Y5_PANVG</name>
<feature type="compositionally biased region" description="Gly residues" evidence="1">
    <location>
        <begin position="168"/>
        <end position="184"/>
    </location>
</feature>